<reference evidence="4 5" key="1">
    <citation type="submission" date="2020-05" db="EMBL/GenBank/DDBJ databases">
        <title>Strain PA2F3 complete genome.</title>
        <authorList>
            <person name="Kim Y.-S."/>
            <person name="Kim S.-J."/>
            <person name="Jung H.-k."/>
            <person name="Kim S.-E."/>
            <person name="Kim K.-H."/>
        </authorList>
    </citation>
    <scope>NUCLEOTIDE SEQUENCE [LARGE SCALE GENOMIC DNA]</scope>
    <source>
        <strain evidence="4 5">PA2F3</strain>
    </source>
</reference>
<proteinExistence type="predicted"/>
<evidence type="ECO:0000313" key="4">
    <source>
        <dbReference type="EMBL" id="QKJ18838.1"/>
    </source>
</evidence>
<dbReference type="Gene3D" id="1.10.357.10">
    <property type="entry name" value="Tetracycline Repressor, domain 2"/>
    <property type="match status" value="1"/>
</dbReference>
<dbReference type="InterPro" id="IPR009057">
    <property type="entry name" value="Homeodomain-like_sf"/>
</dbReference>
<dbReference type="AlphaFoldDB" id="A0A7D4Q0C2"/>
<dbReference type="InterPro" id="IPR001647">
    <property type="entry name" value="HTH_TetR"/>
</dbReference>
<accession>A0A7D4Q0C2</accession>
<dbReference type="InterPro" id="IPR041583">
    <property type="entry name" value="TetR_C_31"/>
</dbReference>
<dbReference type="SUPFAM" id="SSF46689">
    <property type="entry name" value="Homeodomain-like"/>
    <property type="match status" value="1"/>
</dbReference>
<protein>
    <submittedName>
        <fullName evidence="4">TetR family transcriptional regulator</fullName>
    </submittedName>
</protein>
<organism evidence="4 5">
    <name type="scientific">Microbacterium hominis</name>
    <dbReference type="NCBI Taxonomy" id="162426"/>
    <lineage>
        <taxon>Bacteria</taxon>
        <taxon>Bacillati</taxon>
        <taxon>Actinomycetota</taxon>
        <taxon>Actinomycetes</taxon>
        <taxon>Micrococcales</taxon>
        <taxon>Microbacteriaceae</taxon>
        <taxon>Microbacterium</taxon>
    </lineage>
</organism>
<dbReference type="RefSeq" id="WP_172989279.1">
    <property type="nucleotide sequence ID" value="NZ_CP054038.1"/>
</dbReference>
<evidence type="ECO:0000256" key="2">
    <source>
        <dbReference type="PROSITE-ProRule" id="PRU00335"/>
    </source>
</evidence>
<gene>
    <name evidence="4" type="ORF">HQM25_05200</name>
</gene>
<evidence type="ECO:0000256" key="1">
    <source>
        <dbReference type="ARBA" id="ARBA00023125"/>
    </source>
</evidence>
<feature type="DNA-binding region" description="H-T-H motif" evidence="2">
    <location>
        <begin position="25"/>
        <end position="44"/>
    </location>
</feature>
<feature type="domain" description="HTH tetR-type" evidence="3">
    <location>
        <begin position="2"/>
        <end position="62"/>
    </location>
</feature>
<dbReference type="GO" id="GO:0003677">
    <property type="term" value="F:DNA binding"/>
    <property type="evidence" value="ECO:0007669"/>
    <property type="project" value="UniProtKB-UniRule"/>
</dbReference>
<dbReference type="Proteomes" id="UP000502498">
    <property type="component" value="Chromosome"/>
</dbReference>
<evidence type="ECO:0000313" key="5">
    <source>
        <dbReference type="Proteomes" id="UP000502498"/>
    </source>
</evidence>
<name>A0A7D4Q0C2_9MICO</name>
<dbReference type="Pfam" id="PF17940">
    <property type="entry name" value="TetR_C_31"/>
    <property type="match status" value="1"/>
</dbReference>
<dbReference type="EMBL" id="CP054038">
    <property type="protein sequence ID" value="QKJ18838.1"/>
    <property type="molecule type" value="Genomic_DNA"/>
</dbReference>
<dbReference type="PROSITE" id="PS50977">
    <property type="entry name" value="HTH_TETR_2"/>
    <property type="match status" value="1"/>
</dbReference>
<keyword evidence="1 2" id="KW-0238">DNA-binding</keyword>
<sequence length="182" mass="19395">MASTRTRALDAALALVGEEGIRALTHARVDERAGLPRGSTSNWFRTRDALVAGVVTWLSEQERADFENAPALVIDTPDDLVEALTQAVALYTGPLAARTRARYALFLEGAGDPELLAPLIAQRAVFVAWTTDLLARVGAPDPAAAVRTVMAAGDGLTLHRVTVDPDAEIRPVIARAVRACMD</sequence>
<evidence type="ECO:0000259" key="3">
    <source>
        <dbReference type="PROSITE" id="PS50977"/>
    </source>
</evidence>